<dbReference type="InterPro" id="IPR035919">
    <property type="entry name" value="EAL_sf"/>
</dbReference>
<dbReference type="RefSeq" id="WP_350403273.1">
    <property type="nucleotide sequence ID" value="NZ_JBELOE010000287.1"/>
</dbReference>
<dbReference type="CDD" id="cd01948">
    <property type="entry name" value="EAL"/>
    <property type="match status" value="1"/>
</dbReference>
<accession>A0ABV1RMV1</accession>
<organism evidence="5 6">
    <name type="scientific">Catenovulum sediminis</name>
    <dbReference type="NCBI Taxonomy" id="1740262"/>
    <lineage>
        <taxon>Bacteria</taxon>
        <taxon>Pseudomonadati</taxon>
        <taxon>Pseudomonadota</taxon>
        <taxon>Gammaproteobacteria</taxon>
        <taxon>Alteromonadales</taxon>
        <taxon>Alteromonadaceae</taxon>
        <taxon>Catenovulum</taxon>
    </lineage>
</organism>
<keyword evidence="2" id="KW-0175">Coiled coil</keyword>
<dbReference type="InterPro" id="IPR001633">
    <property type="entry name" value="EAL_dom"/>
</dbReference>
<feature type="domain" description="Response regulatory" evidence="3">
    <location>
        <begin position="410"/>
        <end position="524"/>
    </location>
</feature>
<dbReference type="InterPro" id="IPR050706">
    <property type="entry name" value="Cyclic-di-GMP_PDE-like"/>
</dbReference>
<evidence type="ECO:0000256" key="2">
    <source>
        <dbReference type="SAM" id="Coils"/>
    </source>
</evidence>
<dbReference type="SMART" id="SM00448">
    <property type="entry name" value="REC"/>
    <property type="match status" value="2"/>
</dbReference>
<reference evidence="5 6" key="1">
    <citation type="submission" date="2024-06" db="EMBL/GenBank/DDBJ databases">
        <authorList>
            <person name="Chen R.Y."/>
        </authorList>
    </citation>
    <scope>NUCLEOTIDE SEQUENCE [LARGE SCALE GENOMIC DNA]</scope>
    <source>
        <strain evidence="5 6">D2</strain>
    </source>
</reference>
<feature type="coiled-coil region" evidence="2">
    <location>
        <begin position="516"/>
        <end position="543"/>
    </location>
</feature>
<feature type="domain" description="Response regulatory" evidence="3">
    <location>
        <begin position="3"/>
        <end position="121"/>
    </location>
</feature>
<dbReference type="EMBL" id="JBELOE010000287">
    <property type="protein sequence ID" value="MER2494271.1"/>
    <property type="molecule type" value="Genomic_DNA"/>
</dbReference>
<dbReference type="InterPro" id="IPR011006">
    <property type="entry name" value="CheY-like_superfamily"/>
</dbReference>
<dbReference type="CDD" id="cd17574">
    <property type="entry name" value="REC_OmpR"/>
    <property type="match status" value="1"/>
</dbReference>
<keyword evidence="6" id="KW-1185">Reference proteome</keyword>
<dbReference type="SUPFAM" id="SSF141868">
    <property type="entry name" value="EAL domain-like"/>
    <property type="match status" value="1"/>
</dbReference>
<dbReference type="PANTHER" id="PTHR33121">
    <property type="entry name" value="CYCLIC DI-GMP PHOSPHODIESTERASE PDEF"/>
    <property type="match status" value="1"/>
</dbReference>
<sequence>MRQILLLDDDELFSEFIRDAAELVEFSTTALDNGAAIKEQDLSQFDFVILDLTVPGTDGVQVLRYLHQQHYMGRVIIASGCERSVINSAHQLGQNYGLKMTKALSKPFPLDALLNILSEIEVTTDGQVARFSVNTNKIEKQSESLLPELKSAIENRQILAFYQPRFSLNTNKLVGVESLARWTLADGQQIPPSVFIKLAEEHNLIEPLTRCMVEQIFPQIAQWNRMGLIIHVSFNYSARTLHALDFPDYLADLAARHAVLPQHVIVELTESALADDVSALMEILTRIRMKGFSLSIDDFGTGYSSVQQLQTLPFNELKIDQSFVANFASRNHARTIIESTIEMAHKLGIRVVAEGIENQEVIDYLRQVGCDEGQGYFYAKPMSSEAFQKWIKANPSCIVELNPAEKSGFTIVALDDDVEFIELMSDVLNEEFNFYSFTNIHHFLSDFAKLNADIVLLDVNMPQMTGYEICQQIRENSEHDFSVIFISGADTQDQRLKAFAAGGDDFIAKPVSFGELLAKLRTIRRYQENKANLTEQEEMARNMAFQSMTEASQYGAILRFFKDSFTCKSYEKLVEMFFNLMDSLQLVACIQFRSKNSIISYRGIGQACSPMEDNLFEMLKNEGRLYHYKSRTMVNDKHVSVLVKNMPIEDEITYGRYNDLLAAIIEGLENKWVEILHDDSTDVLIKNMELILDSLSEKFTSYEKQTHEIIEMLILDVRASLHVLDLSEEQENYLISSIEKGIERVVELSDSGYDLSAEFSDVLNSFKEAYE</sequence>
<feature type="domain" description="EAL" evidence="4">
    <location>
        <begin position="142"/>
        <end position="395"/>
    </location>
</feature>
<evidence type="ECO:0000259" key="3">
    <source>
        <dbReference type="PROSITE" id="PS50110"/>
    </source>
</evidence>
<dbReference type="SMART" id="SM00052">
    <property type="entry name" value="EAL"/>
    <property type="match status" value="1"/>
</dbReference>
<keyword evidence="1" id="KW-0597">Phosphoprotein</keyword>
<feature type="modified residue" description="4-aspartylphosphate" evidence="1">
    <location>
        <position position="458"/>
    </location>
</feature>
<dbReference type="Proteomes" id="UP001467690">
    <property type="component" value="Unassembled WGS sequence"/>
</dbReference>
<dbReference type="SUPFAM" id="SSF52172">
    <property type="entry name" value="CheY-like"/>
    <property type="match status" value="2"/>
</dbReference>
<evidence type="ECO:0000259" key="4">
    <source>
        <dbReference type="PROSITE" id="PS50883"/>
    </source>
</evidence>
<comment type="caution">
    <text evidence="5">The sequence shown here is derived from an EMBL/GenBank/DDBJ whole genome shotgun (WGS) entry which is preliminary data.</text>
</comment>
<dbReference type="InterPro" id="IPR001789">
    <property type="entry name" value="Sig_transdc_resp-reg_receiver"/>
</dbReference>
<protein>
    <submittedName>
        <fullName evidence="5">EAL domain-containing protein</fullName>
    </submittedName>
</protein>
<dbReference type="Pfam" id="PF00563">
    <property type="entry name" value="EAL"/>
    <property type="match status" value="1"/>
</dbReference>
<evidence type="ECO:0000256" key="1">
    <source>
        <dbReference type="PROSITE-ProRule" id="PRU00169"/>
    </source>
</evidence>
<dbReference type="Gene3D" id="3.40.50.2300">
    <property type="match status" value="2"/>
</dbReference>
<dbReference type="PROSITE" id="PS50883">
    <property type="entry name" value="EAL"/>
    <property type="match status" value="1"/>
</dbReference>
<evidence type="ECO:0000313" key="6">
    <source>
        <dbReference type="Proteomes" id="UP001467690"/>
    </source>
</evidence>
<dbReference type="Gene3D" id="3.20.20.450">
    <property type="entry name" value="EAL domain"/>
    <property type="match status" value="1"/>
</dbReference>
<dbReference type="Pfam" id="PF00072">
    <property type="entry name" value="Response_reg"/>
    <property type="match status" value="2"/>
</dbReference>
<dbReference type="PROSITE" id="PS50110">
    <property type="entry name" value="RESPONSE_REGULATORY"/>
    <property type="match status" value="2"/>
</dbReference>
<dbReference type="PANTHER" id="PTHR33121:SF79">
    <property type="entry name" value="CYCLIC DI-GMP PHOSPHODIESTERASE PDED-RELATED"/>
    <property type="match status" value="1"/>
</dbReference>
<evidence type="ECO:0000313" key="5">
    <source>
        <dbReference type="EMBL" id="MER2494271.1"/>
    </source>
</evidence>
<proteinExistence type="predicted"/>
<feature type="modified residue" description="4-aspartylphosphate" evidence="1">
    <location>
        <position position="51"/>
    </location>
</feature>
<gene>
    <name evidence="5" type="ORF">ABS311_20555</name>
</gene>
<name>A0ABV1RMV1_9ALTE</name>